<keyword evidence="10" id="KW-1185">Reference proteome</keyword>
<dbReference type="Pfam" id="PF00672">
    <property type="entry name" value="HAMP"/>
    <property type="match status" value="1"/>
</dbReference>
<dbReference type="PROSITE" id="PS50885">
    <property type="entry name" value="HAMP"/>
    <property type="match status" value="1"/>
</dbReference>
<dbReference type="GO" id="GO:0006935">
    <property type="term" value="P:chemotaxis"/>
    <property type="evidence" value="ECO:0007669"/>
    <property type="project" value="InterPro"/>
</dbReference>
<evidence type="ECO:0000259" key="7">
    <source>
        <dbReference type="PROSITE" id="PS50111"/>
    </source>
</evidence>
<dbReference type="FunFam" id="1.10.287.950:FF:000001">
    <property type="entry name" value="Methyl-accepting chemotaxis sensory transducer"/>
    <property type="match status" value="1"/>
</dbReference>
<keyword evidence="5" id="KW-0175">Coiled coil</keyword>
<comment type="caution">
    <text evidence="9">The sequence shown here is derived from an EMBL/GenBank/DDBJ whole genome shotgun (WGS) entry which is preliminary data.</text>
</comment>
<feature type="domain" description="Methyl-accepting transducer" evidence="7">
    <location>
        <begin position="425"/>
        <end position="661"/>
    </location>
</feature>
<feature type="coiled-coil region" evidence="5">
    <location>
        <begin position="503"/>
        <end position="530"/>
    </location>
</feature>
<dbReference type="SMART" id="SM00304">
    <property type="entry name" value="HAMP"/>
    <property type="match status" value="1"/>
</dbReference>
<evidence type="ECO:0000313" key="9">
    <source>
        <dbReference type="EMBL" id="PSU48389.1"/>
    </source>
</evidence>
<dbReference type="OrthoDB" id="2489132at2"/>
<sequence>MFASIKTRIAVSSGVAMIFTLAIAMWFTTQSFTSVQQQITNRVTEQLKTATDNNLIAAANEQSNTLNNQLAPVLANLDQLRTMLELTASQQGSADLLVQQFIASLKNQNKSVFAGYMVWESSPWAAPVTQEGLASLNKAGYLAPFFSPTSAGGFEPTAMDSFQNQSLNSNGERIDEWHLAPYETGNTFVMEPYYYDVRGNKELITTISKPLKVNGKIVGSLGFDWSLAEFQGQSQQLASELYDGQGDIMITSWQGNVMAHSKAPADVGKAVSGDISQRWGDIQQLALSNNQTLLTIGNDIMAVSSVNTTGKPWIVLVSIPSNVLTKDVNAFTDWSTEQNDQAITNGVLAGLFAAVVGIVAMILLANNIGTIMMQLVDRMRDIAEGEGDLTRRIEIHSKDETGQLAHWFNTFVARMQETLRHATETAEAVDRNAVAGTEKADDAKTKLAIQLAEVNSLATAMNEMSATANEVASSAVQAATAASQVQVSSQEGIAKMDYAACSVTELAERINNAQAQIQNLAESSAAIQNILSEIGGIADQTNLLALNAAIEAARAGEFGRGFAVVADEVRSLANRTQGSTEEIRGMLSRLESETQSIVILMAESQQQALSTRTETDSAQAALEEINAAINVVNDMNNQIASAAEEQSLVTEEINRNVVIINETANDVVDSMNASSILSEQLADTATTLRTELNQFRT</sequence>
<keyword evidence="6" id="KW-1133">Transmembrane helix</keyword>
<dbReference type="GO" id="GO:0007165">
    <property type="term" value="P:signal transduction"/>
    <property type="evidence" value="ECO:0007669"/>
    <property type="project" value="UniProtKB-KW"/>
</dbReference>
<evidence type="ECO:0000256" key="6">
    <source>
        <dbReference type="SAM" id="Phobius"/>
    </source>
</evidence>
<dbReference type="CDD" id="cd11386">
    <property type="entry name" value="MCP_signal"/>
    <property type="match status" value="1"/>
</dbReference>
<keyword evidence="6" id="KW-0472">Membrane</keyword>
<evidence type="ECO:0000256" key="1">
    <source>
        <dbReference type="ARBA" id="ARBA00004370"/>
    </source>
</evidence>
<dbReference type="GO" id="GO:0016020">
    <property type="term" value="C:membrane"/>
    <property type="evidence" value="ECO:0007669"/>
    <property type="project" value="UniProtKB-SubCell"/>
</dbReference>
<evidence type="ECO:0000256" key="5">
    <source>
        <dbReference type="SAM" id="Coils"/>
    </source>
</evidence>
<dbReference type="PRINTS" id="PR00260">
    <property type="entry name" value="CHEMTRNSDUCR"/>
</dbReference>
<dbReference type="Proteomes" id="UP000240987">
    <property type="component" value="Unassembled WGS sequence"/>
</dbReference>
<comment type="subcellular location">
    <subcellularLocation>
        <location evidence="1">Membrane</location>
    </subcellularLocation>
</comment>
<gene>
    <name evidence="9" type="ORF">C9J12_12310</name>
</gene>
<dbReference type="EMBL" id="PYMJ01000010">
    <property type="protein sequence ID" value="PSU48389.1"/>
    <property type="molecule type" value="Genomic_DNA"/>
</dbReference>
<dbReference type="GO" id="GO:0004888">
    <property type="term" value="F:transmembrane signaling receptor activity"/>
    <property type="evidence" value="ECO:0007669"/>
    <property type="project" value="InterPro"/>
</dbReference>
<dbReference type="InterPro" id="IPR003660">
    <property type="entry name" value="HAMP_dom"/>
</dbReference>
<keyword evidence="2 4" id="KW-0807">Transducer</keyword>
<dbReference type="InterPro" id="IPR004089">
    <property type="entry name" value="MCPsignal_dom"/>
</dbReference>
<feature type="domain" description="HAMP" evidence="8">
    <location>
        <begin position="366"/>
        <end position="420"/>
    </location>
</feature>
<evidence type="ECO:0000256" key="2">
    <source>
        <dbReference type="ARBA" id="ARBA00023224"/>
    </source>
</evidence>
<reference evidence="9 10" key="1">
    <citation type="submission" date="2018-01" db="EMBL/GenBank/DDBJ databases">
        <title>Whole genome sequencing of Histamine producing bacteria.</title>
        <authorList>
            <person name="Butler K."/>
        </authorList>
    </citation>
    <scope>NUCLEOTIDE SEQUENCE [LARGE SCALE GENOMIC DNA]</scope>
    <source>
        <strain evidence="9 10">JCM 12947</strain>
    </source>
</reference>
<keyword evidence="6" id="KW-0812">Transmembrane</keyword>
<dbReference type="Pfam" id="PF00015">
    <property type="entry name" value="MCPsignal"/>
    <property type="match status" value="1"/>
</dbReference>
<accession>A0A2T3JHG1</accession>
<dbReference type="SUPFAM" id="SSF58104">
    <property type="entry name" value="Methyl-accepting chemotaxis protein (MCP) signaling domain"/>
    <property type="match status" value="1"/>
</dbReference>
<proteinExistence type="inferred from homology"/>
<evidence type="ECO:0000256" key="4">
    <source>
        <dbReference type="PROSITE-ProRule" id="PRU00284"/>
    </source>
</evidence>
<dbReference type="RefSeq" id="WP_107242989.1">
    <property type="nucleotide sequence ID" value="NZ_PYMJ01000010.1"/>
</dbReference>
<dbReference type="PANTHER" id="PTHR32089:SF112">
    <property type="entry name" value="LYSOZYME-LIKE PROTEIN-RELATED"/>
    <property type="match status" value="1"/>
</dbReference>
<name>A0A2T3JHG1_9GAMM</name>
<dbReference type="PROSITE" id="PS50111">
    <property type="entry name" value="CHEMOTAXIS_TRANSDUC_2"/>
    <property type="match status" value="1"/>
</dbReference>
<feature type="transmembrane region" description="Helical" evidence="6">
    <location>
        <begin position="9"/>
        <end position="27"/>
    </location>
</feature>
<evidence type="ECO:0000259" key="8">
    <source>
        <dbReference type="PROSITE" id="PS50885"/>
    </source>
</evidence>
<comment type="similarity">
    <text evidence="3">Belongs to the methyl-accepting chemotaxis (MCP) protein family.</text>
</comment>
<dbReference type="Gene3D" id="3.30.450.20">
    <property type="entry name" value="PAS domain"/>
    <property type="match status" value="1"/>
</dbReference>
<dbReference type="SMART" id="SM00283">
    <property type="entry name" value="MA"/>
    <property type="match status" value="1"/>
</dbReference>
<dbReference type="CDD" id="cd06225">
    <property type="entry name" value="HAMP"/>
    <property type="match status" value="1"/>
</dbReference>
<dbReference type="InterPro" id="IPR004090">
    <property type="entry name" value="Chemotax_Me-accpt_rcpt"/>
</dbReference>
<feature type="coiled-coil region" evidence="5">
    <location>
        <begin position="618"/>
        <end position="645"/>
    </location>
</feature>
<dbReference type="CDD" id="cd12913">
    <property type="entry name" value="PDC1_MCP_like"/>
    <property type="match status" value="1"/>
</dbReference>
<evidence type="ECO:0000313" key="10">
    <source>
        <dbReference type="Proteomes" id="UP000240987"/>
    </source>
</evidence>
<dbReference type="PANTHER" id="PTHR32089">
    <property type="entry name" value="METHYL-ACCEPTING CHEMOTAXIS PROTEIN MCPB"/>
    <property type="match status" value="1"/>
</dbReference>
<protein>
    <submittedName>
        <fullName evidence="9">Methyl-accepting chemotaxis protein</fullName>
    </submittedName>
</protein>
<dbReference type="Gene3D" id="1.10.287.950">
    <property type="entry name" value="Methyl-accepting chemotaxis protein"/>
    <property type="match status" value="1"/>
</dbReference>
<evidence type="ECO:0000256" key="3">
    <source>
        <dbReference type="ARBA" id="ARBA00029447"/>
    </source>
</evidence>
<feature type="transmembrane region" description="Helical" evidence="6">
    <location>
        <begin position="347"/>
        <end position="369"/>
    </location>
</feature>
<organism evidence="9 10">
    <name type="scientific">Photobacterium frigidiphilum</name>
    <dbReference type="NCBI Taxonomy" id="264736"/>
    <lineage>
        <taxon>Bacteria</taxon>
        <taxon>Pseudomonadati</taxon>
        <taxon>Pseudomonadota</taxon>
        <taxon>Gammaproteobacteria</taxon>
        <taxon>Vibrionales</taxon>
        <taxon>Vibrionaceae</taxon>
        <taxon>Photobacterium</taxon>
    </lineage>
</organism>
<dbReference type="AlphaFoldDB" id="A0A2T3JHG1"/>